<dbReference type="EMBL" id="UINC01217479">
    <property type="protein sequence ID" value="SVE44091.1"/>
    <property type="molecule type" value="Genomic_DNA"/>
</dbReference>
<feature type="non-terminal residue" evidence="4">
    <location>
        <position position="1"/>
    </location>
</feature>
<dbReference type="PANTHER" id="PTHR23389">
    <property type="entry name" value="CHROMOSOME TRANSMISSION FIDELITY FACTOR 18"/>
    <property type="match status" value="1"/>
</dbReference>
<dbReference type="Gene3D" id="3.30.470.30">
    <property type="entry name" value="DNA ligase/mRNA capping enzyme"/>
    <property type="match status" value="1"/>
</dbReference>
<evidence type="ECO:0000259" key="3">
    <source>
        <dbReference type="SMART" id="SM00532"/>
    </source>
</evidence>
<dbReference type="GO" id="GO:0046872">
    <property type="term" value="F:metal ion binding"/>
    <property type="evidence" value="ECO:0007669"/>
    <property type="project" value="UniProtKB-KW"/>
</dbReference>
<gene>
    <name evidence="4" type="ORF">METZ01_LOCUS496945</name>
</gene>
<accession>A0A383DI34</accession>
<dbReference type="GO" id="GO:0005829">
    <property type="term" value="C:cytosol"/>
    <property type="evidence" value="ECO:0007669"/>
    <property type="project" value="TreeGrafter"/>
</dbReference>
<feature type="domain" description="NAD-dependent DNA ligase N-terminal" evidence="3">
    <location>
        <begin position="1"/>
        <end position="234"/>
    </location>
</feature>
<dbReference type="CDD" id="cd00114">
    <property type="entry name" value="LIGANc"/>
    <property type="match status" value="1"/>
</dbReference>
<keyword evidence="1" id="KW-0227">DNA damage</keyword>
<protein>
    <recommendedName>
        <fullName evidence="3">NAD-dependent DNA ligase N-terminal domain-containing protein</fullName>
    </recommendedName>
</protein>
<dbReference type="InterPro" id="IPR013839">
    <property type="entry name" value="DNAligase_adenylation"/>
</dbReference>
<keyword evidence="2" id="KW-0234">DNA repair</keyword>
<evidence type="ECO:0000256" key="1">
    <source>
        <dbReference type="ARBA" id="ARBA00022763"/>
    </source>
</evidence>
<dbReference type="SMART" id="SM00532">
    <property type="entry name" value="LIGANc"/>
    <property type="match status" value="1"/>
</dbReference>
<dbReference type="PROSITE" id="PS01055">
    <property type="entry name" value="DNA_LIGASE_N1"/>
    <property type="match status" value="1"/>
</dbReference>
<dbReference type="InterPro" id="IPR018239">
    <property type="entry name" value="DNA_ligase_AS"/>
</dbReference>
<evidence type="ECO:0000256" key="2">
    <source>
        <dbReference type="ARBA" id="ARBA00023204"/>
    </source>
</evidence>
<dbReference type="PANTHER" id="PTHR23389:SF9">
    <property type="entry name" value="DNA LIGASE"/>
    <property type="match status" value="1"/>
</dbReference>
<feature type="non-terminal residue" evidence="4">
    <location>
        <position position="235"/>
    </location>
</feature>
<proteinExistence type="predicted"/>
<dbReference type="Pfam" id="PF01653">
    <property type="entry name" value="DNA_ligase_aden"/>
    <property type="match status" value="1"/>
</dbReference>
<organism evidence="4">
    <name type="scientific">marine metagenome</name>
    <dbReference type="NCBI Taxonomy" id="408172"/>
    <lineage>
        <taxon>unclassified sequences</taxon>
        <taxon>metagenomes</taxon>
        <taxon>ecological metagenomes</taxon>
    </lineage>
</organism>
<dbReference type="AlphaFoldDB" id="A0A383DI34"/>
<dbReference type="InterPro" id="IPR013840">
    <property type="entry name" value="DNAligase_N"/>
</dbReference>
<sequence length="235" mass="26622">KFPALISPDSPTQRVGGKVSKKFNSVAHKTPMLSLDNACSIDELREFHARVLKGLGNFLSKDIEYFVELKFDGLAVALTYEKGVFVQGATRGNGKEGEDITANLRTIKSIPLTIPMEKEKFNFLEVRGEVFMPRESFRELNKARETNEETPFVNPRNAAAGSLRLLDPAVTASRKLDIFVYSVGSMEPMPFKTHSEIQTTLQKFGFKLNKNHYICGNFEEILPYIERWKVEKNNL</sequence>
<dbReference type="GO" id="GO:0003911">
    <property type="term" value="F:DNA ligase (NAD+) activity"/>
    <property type="evidence" value="ECO:0007669"/>
    <property type="project" value="InterPro"/>
</dbReference>
<reference evidence="4" key="1">
    <citation type="submission" date="2018-05" db="EMBL/GenBank/DDBJ databases">
        <authorList>
            <person name="Lanie J.A."/>
            <person name="Ng W.-L."/>
            <person name="Kazmierczak K.M."/>
            <person name="Andrzejewski T.M."/>
            <person name="Davidsen T.M."/>
            <person name="Wayne K.J."/>
            <person name="Tettelin H."/>
            <person name="Glass J.I."/>
            <person name="Rusch D."/>
            <person name="Podicherti R."/>
            <person name="Tsui H.-C.T."/>
            <person name="Winkler M.E."/>
        </authorList>
    </citation>
    <scope>NUCLEOTIDE SEQUENCE</scope>
</reference>
<name>A0A383DI34_9ZZZZ</name>
<dbReference type="GO" id="GO:0006281">
    <property type="term" value="P:DNA repair"/>
    <property type="evidence" value="ECO:0007669"/>
    <property type="project" value="UniProtKB-KW"/>
</dbReference>
<dbReference type="SUPFAM" id="SSF56091">
    <property type="entry name" value="DNA ligase/mRNA capping enzyme, catalytic domain"/>
    <property type="match status" value="1"/>
</dbReference>
<evidence type="ECO:0000313" key="4">
    <source>
        <dbReference type="EMBL" id="SVE44091.1"/>
    </source>
</evidence>